<sequence>MKNHLPPSSSPLHLLSSPSPPLFPPTQRRSSSSPCGAEFTQQNSAFRFKIRPQNSSHTSEILQWNSASTSETFTVKASRVELTHPPETKGKARKAAISM</sequence>
<dbReference type="AlphaFoldDB" id="A0A5B7HBF9"/>
<evidence type="ECO:0000313" key="3">
    <source>
        <dbReference type="Proteomes" id="UP000324222"/>
    </source>
</evidence>
<feature type="region of interest" description="Disordered" evidence="1">
    <location>
        <begin position="1"/>
        <end position="38"/>
    </location>
</feature>
<gene>
    <name evidence="2" type="ORF">E2C01_060216</name>
</gene>
<proteinExistence type="predicted"/>
<reference evidence="2 3" key="1">
    <citation type="submission" date="2019-05" db="EMBL/GenBank/DDBJ databases">
        <title>Another draft genome of Portunus trituberculatus and its Hox gene families provides insights of decapod evolution.</title>
        <authorList>
            <person name="Jeong J.-H."/>
            <person name="Song I."/>
            <person name="Kim S."/>
            <person name="Choi T."/>
            <person name="Kim D."/>
            <person name="Ryu S."/>
            <person name="Kim W."/>
        </authorList>
    </citation>
    <scope>NUCLEOTIDE SEQUENCE [LARGE SCALE GENOMIC DNA]</scope>
    <source>
        <tissue evidence="2">Muscle</tissue>
    </source>
</reference>
<evidence type="ECO:0000313" key="2">
    <source>
        <dbReference type="EMBL" id="MPC66074.1"/>
    </source>
</evidence>
<comment type="caution">
    <text evidence="2">The sequence shown here is derived from an EMBL/GenBank/DDBJ whole genome shotgun (WGS) entry which is preliminary data.</text>
</comment>
<dbReference type="Proteomes" id="UP000324222">
    <property type="component" value="Unassembled WGS sequence"/>
</dbReference>
<protein>
    <submittedName>
        <fullName evidence="2">Uncharacterized protein</fullName>
    </submittedName>
</protein>
<evidence type="ECO:0000256" key="1">
    <source>
        <dbReference type="SAM" id="MobiDB-lite"/>
    </source>
</evidence>
<feature type="compositionally biased region" description="Polar residues" evidence="1">
    <location>
        <begin position="27"/>
        <end position="38"/>
    </location>
</feature>
<keyword evidence="3" id="KW-1185">Reference proteome</keyword>
<name>A0A5B7HBF9_PORTR</name>
<organism evidence="2 3">
    <name type="scientific">Portunus trituberculatus</name>
    <name type="common">Swimming crab</name>
    <name type="synonym">Neptunus trituberculatus</name>
    <dbReference type="NCBI Taxonomy" id="210409"/>
    <lineage>
        <taxon>Eukaryota</taxon>
        <taxon>Metazoa</taxon>
        <taxon>Ecdysozoa</taxon>
        <taxon>Arthropoda</taxon>
        <taxon>Crustacea</taxon>
        <taxon>Multicrustacea</taxon>
        <taxon>Malacostraca</taxon>
        <taxon>Eumalacostraca</taxon>
        <taxon>Eucarida</taxon>
        <taxon>Decapoda</taxon>
        <taxon>Pleocyemata</taxon>
        <taxon>Brachyura</taxon>
        <taxon>Eubrachyura</taxon>
        <taxon>Portunoidea</taxon>
        <taxon>Portunidae</taxon>
        <taxon>Portuninae</taxon>
        <taxon>Portunus</taxon>
    </lineage>
</organism>
<dbReference type="EMBL" id="VSRR010024236">
    <property type="protein sequence ID" value="MPC66074.1"/>
    <property type="molecule type" value="Genomic_DNA"/>
</dbReference>
<accession>A0A5B7HBF9</accession>
<feature type="compositionally biased region" description="Low complexity" evidence="1">
    <location>
        <begin position="1"/>
        <end position="17"/>
    </location>
</feature>